<dbReference type="Proteomes" id="UP000663862">
    <property type="component" value="Unassembled WGS sequence"/>
</dbReference>
<dbReference type="EMBL" id="CAJOBS010001549">
    <property type="protein sequence ID" value="CAF4740717.1"/>
    <property type="molecule type" value="Genomic_DNA"/>
</dbReference>
<evidence type="ECO:0000313" key="3">
    <source>
        <dbReference type="EMBL" id="CAF3191473.1"/>
    </source>
</evidence>
<sequence length="454" mass="52130">MVVTLLQQQKSYEYEHLPKIKFSEEKSISKQTTTTMAIISNFQNSIPTLTQEFELPSKPISGYCRVKLIRSQICNSDRRVLAGTKQSTINQSTVLGHEGIGIIEELSNNNKQNDLKIGDLVVLGPHFVEENDIYLKRGLPNLSCQMKHMGIHINGVFANKMDFPEYTLNKIIGANEIIQQTTNLNDYYDQMVLIEPLACVQRGYKLLEKQNNFNIKTIKNVLILGAGPMGIIHAIHIQKIYPNLHITITDIDPIRRKLAKHIRNLKINVVDEDYFNNDIEYDLIIVATSNRKANTIDSIRLIKNNGFILLFSGIDMKETDSRPIIGGIDIETIHRYEYSVQLINYNIKPNGIKTKSIYFIGTSGYVKEDFHTSIQELHDDFILDTQFRLYKNVITSMINKLNGYIVHDLTGIFHDITYNVPAIIPLLQLYNEDETYTDNSHFNVHNHLKILIRH</sequence>
<dbReference type="OrthoDB" id="3941538at2759"/>
<dbReference type="SUPFAM" id="SSF53335">
    <property type="entry name" value="S-adenosyl-L-methionine-dependent methyltransferases"/>
    <property type="match status" value="1"/>
</dbReference>
<evidence type="ECO:0000313" key="8">
    <source>
        <dbReference type="EMBL" id="CAF4740717.1"/>
    </source>
</evidence>
<dbReference type="Gene3D" id="3.40.50.720">
    <property type="entry name" value="NAD(P)-binding Rossmann-like Domain"/>
    <property type="match status" value="1"/>
</dbReference>
<evidence type="ECO:0000313" key="9">
    <source>
        <dbReference type="Proteomes" id="UP000663862"/>
    </source>
</evidence>
<name>A0A820V6P6_9BILA</name>
<accession>A0A820V6P6</accession>
<evidence type="ECO:0000313" key="6">
    <source>
        <dbReference type="EMBL" id="CAF4412665.1"/>
    </source>
</evidence>
<evidence type="ECO:0000313" key="4">
    <source>
        <dbReference type="EMBL" id="CAF3314442.1"/>
    </source>
</evidence>
<evidence type="ECO:0000313" key="5">
    <source>
        <dbReference type="EMBL" id="CAF3332091.1"/>
    </source>
</evidence>
<dbReference type="SUPFAM" id="SSF50129">
    <property type="entry name" value="GroES-like"/>
    <property type="match status" value="1"/>
</dbReference>
<dbReference type="GO" id="GO:0016491">
    <property type="term" value="F:oxidoreductase activity"/>
    <property type="evidence" value="ECO:0007669"/>
    <property type="project" value="UniProtKB-KW"/>
</dbReference>
<dbReference type="Proteomes" id="UP000663869">
    <property type="component" value="Unassembled WGS sequence"/>
</dbReference>
<dbReference type="Proteomes" id="UP000663873">
    <property type="component" value="Unassembled WGS sequence"/>
</dbReference>
<dbReference type="InterPro" id="IPR011032">
    <property type="entry name" value="GroES-like_sf"/>
</dbReference>
<dbReference type="EMBL" id="CAJOBQ010001535">
    <property type="protein sequence ID" value="CAF4495449.1"/>
    <property type="molecule type" value="Genomic_DNA"/>
</dbReference>
<dbReference type="InterPro" id="IPR050129">
    <property type="entry name" value="Zn_alcohol_dh"/>
</dbReference>
<feature type="domain" description="Alcohol dehydrogenase-like N-terminal" evidence="2">
    <location>
        <begin position="64"/>
        <end position="170"/>
    </location>
</feature>
<dbReference type="InterPro" id="IPR029063">
    <property type="entry name" value="SAM-dependent_MTases_sf"/>
</dbReference>
<reference evidence="7" key="1">
    <citation type="submission" date="2021-02" db="EMBL/GenBank/DDBJ databases">
        <authorList>
            <person name="Nowell W R."/>
        </authorList>
    </citation>
    <scope>NUCLEOTIDE SEQUENCE</scope>
</reference>
<evidence type="ECO:0000256" key="1">
    <source>
        <dbReference type="ARBA" id="ARBA00023002"/>
    </source>
</evidence>
<comment type="caution">
    <text evidence="7">The sequence shown here is derived from an EMBL/GenBank/DDBJ whole genome shotgun (WGS) entry which is preliminary data.</text>
</comment>
<protein>
    <recommendedName>
        <fullName evidence="2">Alcohol dehydrogenase-like N-terminal domain-containing protein</fullName>
    </recommendedName>
</protein>
<dbReference type="EMBL" id="CAJNYU010000015">
    <property type="protein sequence ID" value="CAF3314442.1"/>
    <property type="molecule type" value="Genomic_DNA"/>
</dbReference>
<evidence type="ECO:0000259" key="2">
    <source>
        <dbReference type="Pfam" id="PF08240"/>
    </source>
</evidence>
<dbReference type="PANTHER" id="PTHR43401">
    <property type="entry name" value="L-THREONINE 3-DEHYDROGENASE"/>
    <property type="match status" value="1"/>
</dbReference>
<dbReference type="AlphaFoldDB" id="A0A820V6P6"/>
<keyword evidence="10" id="KW-1185">Reference proteome</keyword>
<dbReference type="EMBL" id="CAJNXB010001748">
    <property type="protein sequence ID" value="CAF3191473.1"/>
    <property type="molecule type" value="Genomic_DNA"/>
</dbReference>
<dbReference type="EMBL" id="CAJNYV010000046">
    <property type="protein sequence ID" value="CAF3332091.1"/>
    <property type="molecule type" value="Genomic_DNA"/>
</dbReference>
<dbReference type="Gene3D" id="3.90.180.10">
    <property type="entry name" value="Medium-chain alcohol dehydrogenases, catalytic domain"/>
    <property type="match status" value="1"/>
</dbReference>
<dbReference type="EMBL" id="CAJOBP010003627">
    <property type="protein sequence ID" value="CAF4412665.1"/>
    <property type="molecule type" value="Genomic_DNA"/>
</dbReference>
<organism evidence="7 9">
    <name type="scientific">Rotaria socialis</name>
    <dbReference type="NCBI Taxonomy" id="392032"/>
    <lineage>
        <taxon>Eukaryota</taxon>
        <taxon>Metazoa</taxon>
        <taxon>Spiralia</taxon>
        <taxon>Gnathifera</taxon>
        <taxon>Rotifera</taxon>
        <taxon>Eurotatoria</taxon>
        <taxon>Bdelloidea</taxon>
        <taxon>Philodinida</taxon>
        <taxon>Philodinidae</taxon>
        <taxon>Rotaria</taxon>
    </lineage>
</organism>
<dbReference type="Proteomes" id="UP000663825">
    <property type="component" value="Unassembled WGS sequence"/>
</dbReference>
<dbReference type="Proteomes" id="UP000663838">
    <property type="component" value="Unassembled WGS sequence"/>
</dbReference>
<evidence type="ECO:0000313" key="7">
    <source>
        <dbReference type="EMBL" id="CAF4495449.1"/>
    </source>
</evidence>
<keyword evidence="1" id="KW-0560">Oxidoreductase</keyword>
<dbReference type="PANTHER" id="PTHR43401:SF2">
    <property type="entry name" value="L-THREONINE 3-DEHYDROGENASE"/>
    <property type="match status" value="1"/>
</dbReference>
<proteinExistence type="predicted"/>
<dbReference type="InterPro" id="IPR013154">
    <property type="entry name" value="ADH-like_N"/>
</dbReference>
<gene>
    <name evidence="4" type="ORF">FME351_LOCUS745</name>
    <name evidence="5" type="ORF">KIK155_LOCUS1762</name>
    <name evidence="3" type="ORF">TIS948_LOCUS11991</name>
    <name evidence="8" type="ORF">TOA249_LOCUS19645</name>
    <name evidence="7" type="ORF">TSG867_LOCUS20648</name>
    <name evidence="6" type="ORF">UJA718_LOCUS19944</name>
</gene>
<evidence type="ECO:0000313" key="10">
    <source>
        <dbReference type="Proteomes" id="UP000663873"/>
    </source>
</evidence>
<dbReference type="Proteomes" id="UP000663865">
    <property type="component" value="Unassembled WGS sequence"/>
</dbReference>
<dbReference type="Pfam" id="PF08240">
    <property type="entry name" value="ADH_N"/>
    <property type="match status" value="1"/>
</dbReference>